<accession>A0A0Q3L5E8</accession>
<evidence type="ECO:0000259" key="1">
    <source>
        <dbReference type="Pfam" id="PF03478"/>
    </source>
</evidence>
<dbReference type="RefSeq" id="XP_003575881.1">
    <property type="nucleotide sequence ID" value="XM_003575833.4"/>
</dbReference>
<gene>
    <name evidence="3" type="primary">LOC100834945</name>
    <name evidence="2" type="ORF">BRADI_4g14028v3</name>
</gene>
<evidence type="ECO:0000313" key="4">
    <source>
        <dbReference type="Proteomes" id="UP000008810"/>
    </source>
</evidence>
<dbReference type="EnsemblPlants" id="KQJ87877">
    <property type="protein sequence ID" value="KQJ87877"/>
    <property type="gene ID" value="BRADI_4g14028v3"/>
</dbReference>
<dbReference type="SUPFAM" id="SSF81383">
    <property type="entry name" value="F-box domain"/>
    <property type="match status" value="1"/>
</dbReference>
<protein>
    <recommendedName>
        <fullName evidence="1">KIB1-4 beta-propeller domain-containing protein</fullName>
    </recommendedName>
</protein>
<dbReference type="OrthoDB" id="692598at2759"/>
<dbReference type="RefSeq" id="XP_024318756.1">
    <property type="nucleotide sequence ID" value="XM_024462988.1"/>
</dbReference>
<evidence type="ECO:0000313" key="2">
    <source>
        <dbReference type="EMBL" id="KQJ87877.1"/>
    </source>
</evidence>
<dbReference type="PANTHER" id="PTHR33110:SF71">
    <property type="entry name" value="F-BOX_KELCH-REPEAT PROTEIN"/>
    <property type="match status" value="1"/>
</dbReference>
<reference evidence="2" key="2">
    <citation type="submission" date="2017-06" db="EMBL/GenBank/DDBJ databases">
        <title>WGS assembly of Brachypodium distachyon.</title>
        <authorList>
            <consortium name="The International Brachypodium Initiative"/>
            <person name="Lucas S."/>
            <person name="Harmon-Smith M."/>
            <person name="Lail K."/>
            <person name="Tice H."/>
            <person name="Grimwood J."/>
            <person name="Bruce D."/>
            <person name="Barry K."/>
            <person name="Shu S."/>
            <person name="Lindquist E."/>
            <person name="Wang M."/>
            <person name="Pitluck S."/>
            <person name="Vogel J.P."/>
            <person name="Garvin D.F."/>
            <person name="Mockler T.C."/>
            <person name="Schmutz J."/>
            <person name="Rokhsar D."/>
            <person name="Bevan M.W."/>
        </authorList>
    </citation>
    <scope>NUCLEOTIDE SEQUENCE</scope>
    <source>
        <strain evidence="2">Bd21</strain>
    </source>
</reference>
<name>A0A0Q3L5E8_BRADI</name>
<dbReference type="PANTHER" id="PTHR33110">
    <property type="entry name" value="F-BOX/KELCH-REPEAT PROTEIN-RELATED"/>
    <property type="match status" value="1"/>
</dbReference>
<sequence length="392" mass="43952">MAGAPPPCSPLSWSDLPLDLAGMVLDLLPSHVDRVRFSAVCVQWCRAARQLPMQPPLPLLLLPDGTLHSLPRSKSFHVSGCAGYGSACGKWLVFSRDDSGCFLMDPFSKATVTFPALASIRRPFGESYFAYQMGITHMMIKESKQILFSPHLVAAIFNVHWSSHIALCRPGSSSWSILTEKHFGWDFSQMSFHKGNLYTLTCNEDLFAVNITKDDITSSPWVSHLGQVIKGPNGLSSTFTASRNGRLSIRMLYLVESRDTLLMVRRTLFCRCRRPSALALKDKGIVVERNDFKVFEADLRQLRWAEVKTIGDDQSLFLGRRCSRAMSVSQYDMPGNHIFFLELDDHDRSLYGEKSLSSCSAYNIRDGTFSSPLPTGSWKRGMGFATWLFPQN</sequence>
<evidence type="ECO:0000313" key="3">
    <source>
        <dbReference type="EnsemblPlants" id="KQJ87877"/>
    </source>
</evidence>
<dbReference type="RefSeq" id="XP_014757942.1">
    <property type="nucleotide sequence ID" value="XM_014902456.2"/>
</dbReference>
<keyword evidence="4" id="KW-1185">Reference proteome</keyword>
<dbReference type="InterPro" id="IPR036047">
    <property type="entry name" value="F-box-like_dom_sf"/>
</dbReference>
<dbReference type="InterPro" id="IPR005174">
    <property type="entry name" value="KIB1-4_b-propeller"/>
</dbReference>
<dbReference type="Gramene" id="KQJ87877">
    <property type="protein sequence ID" value="KQJ87877"/>
    <property type="gene ID" value="BRADI_4g14028v3"/>
</dbReference>
<organism evidence="2">
    <name type="scientific">Brachypodium distachyon</name>
    <name type="common">Purple false brome</name>
    <name type="synonym">Trachynia distachya</name>
    <dbReference type="NCBI Taxonomy" id="15368"/>
    <lineage>
        <taxon>Eukaryota</taxon>
        <taxon>Viridiplantae</taxon>
        <taxon>Streptophyta</taxon>
        <taxon>Embryophyta</taxon>
        <taxon>Tracheophyta</taxon>
        <taxon>Spermatophyta</taxon>
        <taxon>Magnoliopsida</taxon>
        <taxon>Liliopsida</taxon>
        <taxon>Poales</taxon>
        <taxon>Poaceae</taxon>
        <taxon>BOP clade</taxon>
        <taxon>Pooideae</taxon>
        <taxon>Stipodae</taxon>
        <taxon>Brachypodieae</taxon>
        <taxon>Brachypodium</taxon>
    </lineage>
</organism>
<reference evidence="2 3" key="1">
    <citation type="journal article" date="2010" name="Nature">
        <title>Genome sequencing and analysis of the model grass Brachypodium distachyon.</title>
        <authorList>
            <consortium name="International Brachypodium Initiative"/>
        </authorList>
    </citation>
    <scope>NUCLEOTIDE SEQUENCE [LARGE SCALE GENOMIC DNA]</scope>
    <source>
        <strain evidence="2">Bd21</strain>
        <strain evidence="3">cv. Bd21</strain>
    </source>
</reference>
<dbReference type="GeneID" id="100834945"/>
<dbReference type="EMBL" id="CM000883">
    <property type="protein sequence ID" value="KQJ87877.1"/>
    <property type="molecule type" value="Genomic_DNA"/>
</dbReference>
<reference evidence="3" key="3">
    <citation type="submission" date="2018-08" db="UniProtKB">
        <authorList>
            <consortium name="EnsemblPlants"/>
        </authorList>
    </citation>
    <scope>IDENTIFICATION</scope>
    <source>
        <strain evidence="3">cv. Bd21</strain>
    </source>
</reference>
<dbReference type="AlphaFoldDB" id="A0A0Q3L5E8"/>
<dbReference type="Proteomes" id="UP000008810">
    <property type="component" value="Chromosome 4"/>
</dbReference>
<proteinExistence type="predicted"/>
<dbReference type="ExpressionAtlas" id="A0A0Q3L5E8">
    <property type="expression patterns" value="baseline"/>
</dbReference>
<dbReference type="Pfam" id="PF03478">
    <property type="entry name" value="Beta-prop_KIB1-4"/>
    <property type="match status" value="1"/>
</dbReference>
<dbReference type="Gene3D" id="1.20.1280.50">
    <property type="match status" value="1"/>
</dbReference>
<feature type="domain" description="KIB1-4 beta-propeller" evidence="1">
    <location>
        <begin position="62"/>
        <end position="349"/>
    </location>
</feature>
<dbReference type="KEGG" id="bdi:100834945"/>